<evidence type="ECO:0000256" key="1">
    <source>
        <dbReference type="SAM" id="MobiDB-lite"/>
    </source>
</evidence>
<dbReference type="Proteomes" id="UP000318380">
    <property type="component" value="Unassembled WGS sequence"/>
</dbReference>
<organism evidence="2 3">
    <name type="scientific">Kribbella amoyensis</name>
    <dbReference type="NCBI Taxonomy" id="996641"/>
    <lineage>
        <taxon>Bacteria</taxon>
        <taxon>Bacillati</taxon>
        <taxon>Actinomycetota</taxon>
        <taxon>Actinomycetes</taxon>
        <taxon>Propionibacteriales</taxon>
        <taxon>Kribbellaceae</taxon>
        <taxon>Kribbella</taxon>
    </lineage>
</organism>
<accession>A0A561BVW5</accession>
<protein>
    <submittedName>
        <fullName evidence="2">Uncharacterized protein</fullName>
    </submittedName>
</protein>
<dbReference type="AlphaFoldDB" id="A0A561BVW5"/>
<dbReference type="OrthoDB" id="4640801at2"/>
<comment type="caution">
    <text evidence="2">The sequence shown here is derived from an EMBL/GenBank/DDBJ whole genome shotgun (WGS) entry which is preliminary data.</text>
</comment>
<keyword evidence="3" id="KW-1185">Reference proteome</keyword>
<dbReference type="EMBL" id="VIVK01000001">
    <property type="protein sequence ID" value="TWD83044.1"/>
    <property type="molecule type" value="Genomic_DNA"/>
</dbReference>
<dbReference type="RefSeq" id="WP_145809097.1">
    <property type="nucleotide sequence ID" value="NZ_VIVK01000001.1"/>
</dbReference>
<evidence type="ECO:0000313" key="2">
    <source>
        <dbReference type="EMBL" id="TWD83044.1"/>
    </source>
</evidence>
<sequence>MTEPDHRGHTYVDLTSSEYAGRFASSQARTYRKTTKVKAWQLTQDTPLATVLADGTRETDRMAPAEHWVVENPGGEQYAVEPEKFEALYDATSEPGVFQAKGRIRAIENPTGGPVWINAPWGEPQYGSADCRFACSVLADGSLDLAKPYIIGRAELKQTYAEEVSPDRFASAGQAPAHLAASTRGLDNKSGAQQTENNAAARHGEAPRRPPATTNTPRDPRALG</sequence>
<feature type="region of interest" description="Disordered" evidence="1">
    <location>
        <begin position="168"/>
        <end position="224"/>
    </location>
</feature>
<evidence type="ECO:0000313" key="3">
    <source>
        <dbReference type="Proteomes" id="UP000318380"/>
    </source>
</evidence>
<gene>
    <name evidence="2" type="ORF">FB561_4197</name>
</gene>
<reference evidence="2 3" key="1">
    <citation type="submission" date="2019-06" db="EMBL/GenBank/DDBJ databases">
        <title>Sequencing the genomes of 1000 actinobacteria strains.</title>
        <authorList>
            <person name="Klenk H.-P."/>
        </authorList>
    </citation>
    <scope>NUCLEOTIDE SEQUENCE [LARGE SCALE GENOMIC DNA]</scope>
    <source>
        <strain evidence="2 3">DSM 24683</strain>
    </source>
</reference>
<name>A0A561BVW5_9ACTN</name>
<proteinExistence type="predicted"/>